<dbReference type="EMBL" id="JAVFKY010000002">
    <property type="protein sequence ID" value="KAK5579997.1"/>
    <property type="molecule type" value="Genomic_DNA"/>
</dbReference>
<feature type="transmembrane region" description="Helical" evidence="1">
    <location>
        <begin position="47"/>
        <end position="66"/>
    </location>
</feature>
<feature type="transmembrane region" description="Helical" evidence="1">
    <location>
        <begin position="104"/>
        <end position="124"/>
    </location>
</feature>
<keyword evidence="1" id="KW-0812">Transmembrane</keyword>
<accession>A0AAN7YXK2</accession>
<protein>
    <submittedName>
        <fullName evidence="2">Uncharacterized protein</fullName>
    </submittedName>
</protein>
<keyword evidence="1" id="KW-0472">Membrane</keyword>
<evidence type="ECO:0000256" key="1">
    <source>
        <dbReference type="SAM" id="Phobius"/>
    </source>
</evidence>
<comment type="caution">
    <text evidence="2">The sequence shown here is derived from an EMBL/GenBank/DDBJ whole genome shotgun (WGS) entry which is preliminary data.</text>
</comment>
<keyword evidence="1" id="KW-1133">Transmembrane helix</keyword>
<evidence type="ECO:0000313" key="3">
    <source>
        <dbReference type="Proteomes" id="UP001344447"/>
    </source>
</evidence>
<proteinExistence type="predicted"/>
<feature type="transmembrane region" description="Helical" evidence="1">
    <location>
        <begin position="145"/>
        <end position="163"/>
    </location>
</feature>
<evidence type="ECO:0000313" key="2">
    <source>
        <dbReference type="EMBL" id="KAK5579997.1"/>
    </source>
</evidence>
<organism evidence="2 3">
    <name type="scientific">Dictyostelium firmibasis</name>
    <dbReference type="NCBI Taxonomy" id="79012"/>
    <lineage>
        <taxon>Eukaryota</taxon>
        <taxon>Amoebozoa</taxon>
        <taxon>Evosea</taxon>
        <taxon>Eumycetozoa</taxon>
        <taxon>Dictyostelia</taxon>
        <taxon>Dictyosteliales</taxon>
        <taxon>Dictyosteliaceae</taxon>
        <taxon>Dictyostelium</taxon>
    </lineage>
</organism>
<keyword evidence="3" id="KW-1185">Reference proteome</keyword>
<gene>
    <name evidence="2" type="ORF">RB653_000009</name>
</gene>
<sequence>MKFIRILENFKNQLYQSYRFFSYIFLFSSIILSLSISKCLLNNQLSFIRLFKIIIPEFIFLELLNLINDNNEKRVSSLLKKLLNIINFLMIVPLIIYTQNNKNFYWFPIIHFYFIFLIGSLQVFHWNNLISISLTIGERNSFTLFFGYIYLTYIYCIYISIIYNNKYLLLPLLSIISLKTLHKKTKKYNGDGLVALYELFKNSFFLSLGIILNYLK</sequence>
<name>A0AAN7YXK2_9MYCE</name>
<feature type="transmembrane region" description="Helical" evidence="1">
    <location>
        <begin position="194"/>
        <end position="215"/>
    </location>
</feature>
<reference evidence="2 3" key="1">
    <citation type="submission" date="2023-11" db="EMBL/GenBank/DDBJ databases">
        <title>Dfirmibasis_genome.</title>
        <authorList>
            <person name="Edelbroek B."/>
            <person name="Kjellin J."/>
            <person name="Jerlstrom-Hultqvist J."/>
            <person name="Soderbom F."/>
        </authorList>
    </citation>
    <scope>NUCLEOTIDE SEQUENCE [LARGE SCALE GENOMIC DNA]</scope>
    <source>
        <strain evidence="2 3">TNS-C-14</strain>
    </source>
</reference>
<feature type="transmembrane region" description="Helical" evidence="1">
    <location>
        <begin position="78"/>
        <end position="98"/>
    </location>
</feature>
<dbReference type="Proteomes" id="UP001344447">
    <property type="component" value="Unassembled WGS sequence"/>
</dbReference>
<feature type="transmembrane region" description="Helical" evidence="1">
    <location>
        <begin position="20"/>
        <end position="41"/>
    </location>
</feature>
<dbReference type="AlphaFoldDB" id="A0AAN7YXK2"/>